<dbReference type="Pfam" id="PF03551">
    <property type="entry name" value="PadR"/>
    <property type="match status" value="1"/>
</dbReference>
<dbReference type="EMBL" id="PDXQ01000001">
    <property type="protein sequence ID" value="TRZ34245.1"/>
    <property type="molecule type" value="Genomic_DNA"/>
</dbReference>
<evidence type="ECO:0008006" key="5">
    <source>
        <dbReference type="Google" id="ProtNLM"/>
    </source>
</evidence>
<dbReference type="RefSeq" id="WP_144324956.1">
    <property type="nucleotide sequence ID" value="NZ_JAJCJG010000034.1"/>
</dbReference>
<dbReference type="PANTHER" id="PTHR43252">
    <property type="entry name" value="TRANSCRIPTIONAL REGULATOR YQJI"/>
    <property type="match status" value="1"/>
</dbReference>
<sequence length="206" mass="23799">MDIIILGFLMIQGSTIYELRQSIKNSLSTVSSDSTGSIQAALKKLLNKQMITFKEQVEGGLNKKVYFITDLGKEHFQQSIAHPMLYKEKNMELSKFFFMGFTDKDKRSEMLADYIQVLEDELASLEQINAASSPRYSFDEPFLQSLKERGGAVEYMDLENVKDIAQFQYAMLDLGIEKAKFEIEWFKKFRERLASEECEGYLKKDS</sequence>
<dbReference type="InterPro" id="IPR018309">
    <property type="entry name" value="Tscrpt_reg_PadR_C"/>
</dbReference>
<dbReference type="Pfam" id="PF10400">
    <property type="entry name" value="Vir_act_alpha_C"/>
    <property type="match status" value="1"/>
</dbReference>
<accession>A0A8B5W1S2</accession>
<evidence type="ECO:0000313" key="3">
    <source>
        <dbReference type="EMBL" id="TRZ34245.1"/>
    </source>
</evidence>
<feature type="domain" description="Transcription regulator PadR C-terminal" evidence="2">
    <location>
        <begin position="90"/>
        <end position="193"/>
    </location>
</feature>
<dbReference type="InterPro" id="IPR005149">
    <property type="entry name" value="Tscrpt_reg_PadR_N"/>
</dbReference>
<dbReference type="SUPFAM" id="SSF46785">
    <property type="entry name" value="Winged helix' DNA-binding domain"/>
    <property type="match status" value="1"/>
</dbReference>
<evidence type="ECO:0000313" key="4">
    <source>
        <dbReference type="Proteomes" id="UP000316316"/>
    </source>
</evidence>
<comment type="caution">
    <text evidence="3">The sequence shown here is derived from an EMBL/GenBank/DDBJ whole genome shotgun (WGS) entry which is preliminary data.</text>
</comment>
<dbReference type="Proteomes" id="UP000316316">
    <property type="component" value="Unassembled WGS sequence"/>
</dbReference>
<gene>
    <name evidence="3" type="ORF">AUF17_09235</name>
</gene>
<protein>
    <recommendedName>
        <fullName evidence="5">PadR family transcriptional regulator</fullName>
    </recommendedName>
</protein>
<dbReference type="AlphaFoldDB" id="A0A8B5W1S2"/>
<dbReference type="InterPro" id="IPR036388">
    <property type="entry name" value="WH-like_DNA-bd_sf"/>
</dbReference>
<evidence type="ECO:0000259" key="1">
    <source>
        <dbReference type="Pfam" id="PF03551"/>
    </source>
</evidence>
<reference evidence="3 4" key="1">
    <citation type="submission" date="2017-10" db="EMBL/GenBank/DDBJ databases">
        <title>FDA dAtabase for Regulatory Grade micrObial Sequences (FDA-ARGOS): Supporting development and validation of Infectious Disease Dx tests.</title>
        <authorList>
            <person name="Campos J."/>
            <person name="Goldberg B."/>
            <person name="Tallon L.J."/>
            <person name="Sadzewicz L."/>
            <person name="Sengamalay N."/>
            <person name="Ott S."/>
            <person name="Godinez A."/>
            <person name="Nagaraj S."/>
            <person name="Vyas G."/>
            <person name="Aluvathingal J."/>
            <person name="Nadendla S."/>
            <person name="Geyer C."/>
            <person name="Nandy P."/>
            <person name="Hobson J."/>
            <person name="Sichtig H."/>
        </authorList>
    </citation>
    <scope>NUCLEOTIDE SEQUENCE [LARGE SCALE GENOMIC DNA]</scope>
    <source>
        <strain evidence="3 4">FDAARGOS_185</strain>
    </source>
</reference>
<organism evidence="3 4">
    <name type="scientific">Enterococcus avium</name>
    <name type="common">Streptococcus avium</name>
    <dbReference type="NCBI Taxonomy" id="33945"/>
    <lineage>
        <taxon>Bacteria</taxon>
        <taxon>Bacillati</taxon>
        <taxon>Bacillota</taxon>
        <taxon>Bacilli</taxon>
        <taxon>Lactobacillales</taxon>
        <taxon>Enterococcaceae</taxon>
        <taxon>Enterococcus</taxon>
    </lineage>
</organism>
<dbReference type="PANTHER" id="PTHR43252:SF6">
    <property type="entry name" value="NEGATIVE TRANSCRIPTION REGULATOR PADR"/>
    <property type="match status" value="1"/>
</dbReference>
<dbReference type="Gene3D" id="1.10.10.10">
    <property type="entry name" value="Winged helix-like DNA-binding domain superfamily/Winged helix DNA-binding domain"/>
    <property type="match status" value="1"/>
</dbReference>
<name>A0A8B5W1S2_ENTAV</name>
<dbReference type="InterPro" id="IPR036390">
    <property type="entry name" value="WH_DNA-bd_sf"/>
</dbReference>
<feature type="domain" description="Transcription regulator PadR N-terminal" evidence="1">
    <location>
        <begin position="5"/>
        <end position="77"/>
    </location>
</feature>
<proteinExistence type="predicted"/>
<evidence type="ECO:0000259" key="2">
    <source>
        <dbReference type="Pfam" id="PF10400"/>
    </source>
</evidence>